<protein>
    <submittedName>
        <fullName evidence="1">Uncharacterized protein</fullName>
    </submittedName>
</protein>
<reference evidence="1" key="1">
    <citation type="submission" date="2014-09" db="EMBL/GenBank/DDBJ databases">
        <authorList>
            <person name="Magalhaes I.L.F."/>
            <person name="Oliveira U."/>
            <person name="Santos F.R."/>
            <person name="Vidigal T.H.D.A."/>
            <person name="Brescovit A.D."/>
            <person name="Santos A.J."/>
        </authorList>
    </citation>
    <scope>NUCLEOTIDE SEQUENCE</scope>
    <source>
        <tissue evidence="1">Shoot tissue taken approximately 20 cm above the soil surface</tissue>
    </source>
</reference>
<reference evidence="1" key="2">
    <citation type="journal article" date="2015" name="Data Brief">
        <title>Shoot transcriptome of the giant reed, Arundo donax.</title>
        <authorList>
            <person name="Barrero R.A."/>
            <person name="Guerrero F.D."/>
            <person name="Moolhuijzen P."/>
            <person name="Goolsby J.A."/>
            <person name="Tidwell J."/>
            <person name="Bellgard S.E."/>
            <person name="Bellgard M.I."/>
        </authorList>
    </citation>
    <scope>NUCLEOTIDE SEQUENCE</scope>
    <source>
        <tissue evidence="1">Shoot tissue taken approximately 20 cm above the soil surface</tissue>
    </source>
</reference>
<dbReference type="AlphaFoldDB" id="A0A0A9AJR3"/>
<name>A0A0A9AJR3_ARUDO</name>
<proteinExistence type="predicted"/>
<accession>A0A0A9AJR3</accession>
<organism evidence="1">
    <name type="scientific">Arundo donax</name>
    <name type="common">Giant reed</name>
    <name type="synonym">Donax arundinaceus</name>
    <dbReference type="NCBI Taxonomy" id="35708"/>
    <lineage>
        <taxon>Eukaryota</taxon>
        <taxon>Viridiplantae</taxon>
        <taxon>Streptophyta</taxon>
        <taxon>Embryophyta</taxon>
        <taxon>Tracheophyta</taxon>
        <taxon>Spermatophyta</taxon>
        <taxon>Magnoliopsida</taxon>
        <taxon>Liliopsida</taxon>
        <taxon>Poales</taxon>
        <taxon>Poaceae</taxon>
        <taxon>PACMAD clade</taxon>
        <taxon>Arundinoideae</taxon>
        <taxon>Arundineae</taxon>
        <taxon>Arundo</taxon>
    </lineage>
</organism>
<evidence type="ECO:0000313" key="1">
    <source>
        <dbReference type="EMBL" id="JAD50078.1"/>
    </source>
</evidence>
<dbReference type="EMBL" id="GBRH01247817">
    <property type="protein sequence ID" value="JAD50078.1"/>
    <property type="molecule type" value="Transcribed_RNA"/>
</dbReference>
<sequence length="31" mass="3684">MSAWLSTHHLSNYELAARIKINTNEKYHNIK</sequence>